<keyword evidence="4" id="KW-0012">Acyltransferase</keyword>
<dbReference type="PROSITE" id="PS00101">
    <property type="entry name" value="HEXAPEP_TRANSFERASES"/>
    <property type="match status" value="1"/>
</dbReference>
<gene>
    <name evidence="5" type="ORF">A0U89_05420</name>
</gene>
<dbReference type="AlphaFoldDB" id="A0A1D8USM0"/>
<reference evidence="5 6" key="1">
    <citation type="journal article" date="2016" name="Microb. Cell Fact.">
        <title>Dissection of exopolysaccharide biosynthesis in Kozakia baliensis.</title>
        <authorList>
            <person name="Brandt J.U."/>
            <person name="Jakob F."/>
            <person name="Behr J."/>
            <person name="Geissler A.J."/>
            <person name="Vogel R.F."/>
        </authorList>
    </citation>
    <scope>NUCLEOTIDE SEQUENCE [LARGE SCALE GENOMIC DNA]</scope>
    <source>
        <strain evidence="5 6">DSM 14400</strain>
    </source>
</reference>
<protein>
    <recommendedName>
        <fullName evidence="7">Acetyltransferase</fullName>
    </recommendedName>
</protein>
<dbReference type="PANTHER" id="PTHR43300">
    <property type="entry name" value="ACETYLTRANSFERASE"/>
    <property type="match status" value="1"/>
</dbReference>
<keyword evidence="3" id="KW-0677">Repeat</keyword>
<comment type="similarity">
    <text evidence="1">Belongs to the transferase hexapeptide repeat family.</text>
</comment>
<dbReference type="STRING" id="153496.A0U89_05420"/>
<evidence type="ECO:0008006" key="7">
    <source>
        <dbReference type="Google" id="ProtNLM"/>
    </source>
</evidence>
<keyword evidence="6" id="KW-1185">Reference proteome</keyword>
<accession>A0A1D8USM0</accession>
<dbReference type="OrthoDB" id="9815592at2"/>
<dbReference type="SUPFAM" id="SSF51161">
    <property type="entry name" value="Trimeric LpxA-like enzymes"/>
    <property type="match status" value="1"/>
</dbReference>
<dbReference type="CDD" id="cd03349">
    <property type="entry name" value="LbH_XAT"/>
    <property type="match status" value="1"/>
</dbReference>
<dbReference type="eggNOG" id="COG0110">
    <property type="taxonomic scope" value="Bacteria"/>
</dbReference>
<sequence length="169" mass="19028">MTDPKSRHDLQRRRTDIHLSLHHEHAEQWATIGRHTYGHPLIQEAGTATLKIGSYCSIADQVVLILGNHAVDTVTTYPFRTLNKIWDGASQAEDDHRTAGISIGHDVWIGFRAIILPGVTIGDGAVIGAGAIVTKDVILYRERKQFFRFQEFFSIRLERRPALMFSPTV</sequence>
<organism evidence="5 6">
    <name type="scientific">Kozakia baliensis</name>
    <dbReference type="NCBI Taxonomy" id="153496"/>
    <lineage>
        <taxon>Bacteria</taxon>
        <taxon>Pseudomonadati</taxon>
        <taxon>Pseudomonadota</taxon>
        <taxon>Alphaproteobacteria</taxon>
        <taxon>Acetobacterales</taxon>
        <taxon>Acetobacteraceae</taxon>
        <taxon>Kozakia</taxon>
    </lineage>
</organism>
<dbReference type="PANTHER" id="PTHR43300:SF11">
    <property type="entry name" value="ACETYLTRANSFERASE RV3034C-RELATED"/>
    <property type="match status" value="1"/>
</dbReference>
<dbReference type="Gene3D" id="2.160.10.10">
    <property type="entry name" value="Hexapeptide repeat proteins"/>
    <property type="match status" value="1"/>
</dbReference>
<evidence type="ECO:0000256" key="1">
    <source>
        <dbReference type="ARBA" id="ARBA00007274"/>
    </source>
</evidence>
<dbReference type="InterPro" id="IPR001451">
    <property type="entry name" value="Hexapep"/>
</dbReference>
<keyword evidence="2" id="KW-0808">Transferase</keyword>
<name>A0A1D8USM0_9PROT</name>
<dbReference type="KEGG" id="kba:A0U89_05420"/>
<dbReference type="GO" id="GO:0016746">
    <property type="term" value="F:acyltransferase activity"/>
    <property type="evidence" value="ECO:0007669"/>
    <property type="project" value="UniProtKB-KW"/>
</dbReference>
<evidence type="ECO:0000256" key="3">
    <source>
        <dbReference type="ARBA" id="ARBA00022737"/>
    </source>
</evidence>
<dbReference type="InterPro" id="IPR050179">
    <property type="entry name" value="Trans_hexapeptide_repeat"/>
</dbReference>
<dbReference type="InterPro" id="IPR018357">
    <property type="entry name" value="Hexapep_transf_CS"/>
</dbReference>
<dbReference type="InterPro" id="IPR011004">
    <property type="entry name" value="Trimer_LpxA-like_sf"/>
</dbReference>
<evidence type="ECO:0000313" key="6">
    <source>
        <dbReference type="Proteomes" id="UP000179145"/>
    </source>
</evidence>
<dbReference type="EMBL" id="CP014674">
    <property type="protein sequence ID" value="AOX16655.1"/>
    <property type="molecule type" value="Genomic_DNA"/>
</dbReference>
<evidence type="ECO:0000256" key="2">
    <source>
        <dbReference type="ARBA" id="ARBA00022679"/>
    </source>
</evidence>
<dbReference type="Proteomes" id="UP000179145">
    <property type="component" value="Chromosome"/>
</dbReference>
<proteinExistence type="inferred from homology"/>
<evidence type="ECO:0000256" key="4">
    <source>
        <dbReference type="ARBA" id="ARBA00023315"/>
    </source>
</evidence>
<evidence type="ECO:0000313" key="5">
    <source>
        <dbReference type="EMBL" id="AOX16655.1"/>
    </source>
</evidence>
<dbReference type="Pfam" id="PF00132">
    <property type="entry name" value="Hexapep"/>
    <property type="match status" value="1"/>
</dbReference>